<dbReference type="KEGG" id="acad:UA74_24890"/>
<name>A0AAC9LG60_9PSEU</name>
<dbReference type="PANTHER" id="PTHR34547:SF1">
    <property type="entry name" value="YACP-LIKE NYN DOMAIN PROTEIN"/>
    <property type="match status" value="1"/>
</dbReference>
<feature type="region of interest" description="Disordered" evidence="2">
    <location>
        <begin position="1"/>
        <end position="204"/>
    </location>
</feature>
<organism evidence="3 4">
    <name type="scientific">Actinoalloteichus fjordicus</name>
    <dbReference type="NCBI Taxonomy" id="1612552"/>
    <lineage>
        <taxon>Bacteria</taxon>
        <taxon>Bacillati</taxon>
        <taxon>Actinomycetota</taxon>
        <taxon>Actinomycetes</taxon>
        <taxon>Pseudonocardiales</taxon>
        <taxon>Pseudonocardiaceae</taxon>
        <taxon>Actinoalloteichus</taxon>
    </lineage>
</organism>
<sequence length="629" mass="65349">MPKLSSPAGSDEPGSGVGSPRQGDSAADDGAELPDRAEPAEPPGSADHAESVDASGGDVPTGDGPARDEAVADEPGGRRESSSADGPVLTAGTEESARSAGPSRAVEYDEFGLTVASDRAQEPGPVGGDEPTDVPDDGERVEPWASATAEVRSGPDIAETPGAAAATDSAGAPERSPSERSPSEESSVGEPSAGESSAGESTVDWEGLPELIRVRLAEVAAAALGGLAMAEIPRPLRSVAKFTPGKRARFGRAPLLAELRASTAFRSAVFVWAGQHHPALIDTESDDPVTRAVGALLAGGDQAAERVRVVARRAEDAQLRSERDTAVARAERLTAELDRLRAENGAVRAAVELARTESEEELDRLRRRLREQGVRLRQAKDAAAAALTEAEQVRAAADEAVRELTEQRDRERDRAEAERARARRALADAEVARQSAREARQADEVRLALLVDTLDGAVTGLRRELAIGGGGGPRPADLVSGASASLGKGGRVEDPAALDRLLALPAVHLVVDGYNVTKTGYPELTLAAQRERLAQQLGALAARTGAEVTVVFDGADVVSVPTVVSRGTRVLFSDPGVSADDVIRALVAAEPEGRPVVVATSDRAVADSVRRRGAHPVPSAILLARLGRI</sequence>
<feature type="compositionally biased region" description="Low complexity" evidence="2">
    <location>
        <begin position="184"/>
        <end position="201"/>
    </location>
</feature>
<dbReference type="EMBL" id="CP016076">
    <property type="protein sequence ID" value="APU16992.1"/>
    <property type="molecule type" value="Genomic_DNA"/>
</dbReference>
<evidence type="ECO:0000256" key="2">
    <source>
        <dbReference type="SAM" id="MobiDB-lite"/>
    </source>
</evidence>
<reference evidence="4" key="1">
    <citation type="submission" date="2016-06" db="EMBL/GenBank/DDBJ databases">
        <title>Complete genome sequence of Actinoalloteichus fjordicus DSM 46855 (=ADI127-17), type strain of the new species Actinoalloteichus fjordicus.</title>
        <authorList>
            <person name="Ruckert C."/>
            <person name="Nouioui I."/>
            <person name="Willmese J."/>
            <person name="van Wezel G."/>
            <person name="Klenk H.-P."/>
            <person name="Kalinowski J."/>
            <person name="Zotchev S.B."/>
        </authorList>
    </citation>
    <scope>NUCLEOTIDE SEQUENCE [LARGE SCALE GENOMIC DNA]</scope>
    <source>
        <strain evidence="4">ADI127-7</strain>
    </source>
</reference>
<dbReference type="InterPro" id="IPR010298">
    <property type="entry name" value="YacP-like"/>
</dbReference>
<keyword evidence="1" id="KW-0175">Coiled coil</keyword>
<evidence type="ECO:0000313" key="4">
    <source>
        <dbReference type="Proteomes" id="UP000185511"/>
    </source>
</evidence>
<feature type="coiled-coil region" evidence="1">
    <location>
        <begin position="323"/>
        <end position="439"/>
    </location>
</feature>
<dbReference type="Pfam" id="PF05991">
    <property type="entry name" value="NYN_YacP"/>
    <property type="match status" value="1"/>
</dbReference>
<dbReference type="PANTHER" id="PTHR34547">
    <property type="entry name" value="YACP-LIKE NYN DOMAIN PROTEIN"/>
    <property type="match status" value="1"/>
</dbReference>
<evidence type="ECO:0000256" key="1">
    <source>
        <dbReference type="SAM" id="Coils"/>
    </source>
</evidence>
<evidence type="ECO:0000313" key="3">
    <source>
        <dbReference type="EMBL" id="APU16992.1"/>
    </source>
</evidence>
<protein>
    <submittedName>
        <fullName evidence="3">RNA-binding protein containing a PIN domain</fullName>
    </submittedName>
</protein>
<feature type="compositionally biased region" description="Basic and acidic residues" evidence="2">
    <location>
        <begin position="65"/>
        <end position="82"/>
    </location>
</feature>
<proteinExistence type="predicted"/>
<keyword evidence="4" id="KW-1185">Reference proteome</keyword>
<dbReference type="AlphaFoldDB" id="A0AAC9LG60"/>
<gene>
    <name evidence="3" type="ORF">UA74_24890</name>
</gene>
<accession>A0AAC9LG60</accession>
<feature type="compositionally biased region" description="Low complexity" evidence="2">
    <location>
        <begin position="158"/>
        <end position="175"/>
    </location>
</feature>
<dbReference type="Proteomes" id="UP000185511">
    <property type="component" value="Chromosome"/>
</dbReference>